<evidence type="ECO:0000313" key="2">
    <source>
        <dbReference type="EMBL" id="TPX18718.1"/>
    </source>
</evidence>
<dbReference type="OrthoDB" id="4467949at2759"/>
<dbReference type="Proteomes" id="UP000319257">
    <property type="component" value="Unassembled WGS sequence"/>
</dbReference>
<dbReference type="RefSeq" id="XP_031000429.1">
    <property type="nucleotide sequence ID" value="XM_031136779.1"/>
</dbReference>
<gene>
    <name evidence="2" type="ORF">E0L32_002575</name>
</gene>
<name>A0A507BPJ4_9PEZI</name>
<reference evidence="2 3" key="1">
    <citation type="submission" date="2019-06" db="EMBL/GenBank/DDBJ databases">
        <title>Draft genome sequence of the filamentous fungus Phialemoniopsis curvata isolated from diesel fuel.</title>
        <authorList>
            <person name="Varaljay V.A."/>
            <person name="Lyon W.J."/>
            <person name="Crouch A.L."/>
            <person name="Drake C.E."/>
            <person name="Hollomon J.M."/>
            <person name="Nadeau L.J."/>
            <person name="Nunn H.S."/>
            <person name="Stevenson B.S."/>
            <person name="Bojanowski C.L."/>
            <person name="Crookes-Goodson W.J."/>
        </authorList>
    </citation>
    <scope>NUCLEOTIDE SEQUENCE [LARGE SCALE GENOMIC DNA]</scope>
    <source>
        <strain evidence="2 3">D216</strain>
    </source>
</reference>
<dbReference type="EMBL" id="SKBQ01000010">
    <property type="protein sequence ID" value="TPX18718.1"/>
    <property type="molecule type" value="Genomic_DNA"/>
</dbReference>
<evidence type="ECO:0000256" key="1">
    <source>
        <dbReference type="SAM" id="MobiDB-lite"/>
    </source>
</evidence>
<comment type="caution">
    <text evidence="2">The sequence shown here is derived from an EMBL/GenBank/DDBJ whole genome shotgun (WGS) entry which is preliminary data.</text>
</comment>
<feature type="region of interest" description="Disordered" evidence="1">
    <location>
        <begin position="94"/>
        <end position="121"/>
    </location>
</feature>
<evidence type="ECO:0000313" key="3">
    <source>
        <dbReference type="Proteomes" id="UP000319257"/>
    </source>
</evidence>
<dbReference type="GeneID" id="41970022"/>
<sequence length="121" mass="14208">MTTKILNQTWFDRLRTQYEKDSQDDTIVFPLTYILYSNHWKQDLSYEVKHRITLTDFLKSLGGFRIDLARTADGLPFFEDQNLKIKAAQYPKPKPSEIHWITDPASEPDSEEEQQAKSKAK</sequence>
<accession>A0A507BPJ4</accession>
<keyword evidence="3" id="KW-1185">Reference proteome</keyword>
<protein>
    <submittedName>
        <fullName evidence="2">Uncharacterized protein</fullName>
    </submittedName>
</protein>
<dbReference type="InParanoid" id="A0A507BPJ4"/>
<organism evidence="2 3">
    <name type="scientific">Thyridium curvatum</name>
    <dbReference type="NCBI Taxonomy" id="1093900"/>
    <lineage>
        <taxon>Eukaryota</taxon>
        <taxon>Fungi</taxon>
        <taxon>Dikarya</taxon>
        <taxon>Ascomycota</taxon>
        <taxon>Pezizomycotina</taxon>
        <taxon>Sordariomycetes</taxon>
        <taxon>Sordariomycetidae</taxon>
        <taxon>Thyridiales</taxon>
        <taxon>Thyridiaceae</taxon>
        <taxon>Thyridium</taxon>
    </lineage>
</organism>
<proteinExistence type="predicted"/>
<dbReference type="AlphaFoldDB" id="A0A507BPJ4"/>